<keyword evidence="8 9" id="KW-0472">Membrane</keyword>
<evidence type="ECO:0000313" key="13">
    <source>
        <dbReference type="Proteomes" id="UP000683139"/>
    </source>
</evidence>
<evidence type="ECO:0000256" key="6">
    <source>
        <dbReference type="ARBA" id="ARBA00022840"/>
    </source>
</evidence>
<dbReference type="SMART" id="SM00382">
    <property type="entry name" value="AAA"/>
    <property type="match status" value="1"/>
</dbReference>
<dbReference type="PANTHER" id="PTHR43394">
    <property type="entry name" value="ATP-DEPENDENT PERMEASE MDL1, MITOCHONDRIAL"/>
    <property type="match status" value="1"/>
</dbReference>
<dbReference type="EMBL" id="BOSE01000001">
    <property type="protein sequence ID" value="GIP15064.1"/>
    <property type="molecule type" value="Genomic_DNA"/>
</dbReference>
<evidence type="ECO:0000256" key="7">
    <source>
        <dbReference type="ARBA" id="ARBA00022989"/>
    </source>
</evidence>
<feature type="transmembrane region" description="Helical" evidence="9">
    <location>
        <begin position="276"/>
        <end position="296"/>
    </location>
</feature>
<evidence type="ECO:0000256" key="2">
    <source>
        <dbReference type="ARBA" id="ARBA00022448"/>
    </source>
</evidence>
<dbReference type="Gene3D" id="1.20.1560.10">
    <property type="entry name" value="ABC transporter type 1, transmembrane domain"/>
    <property type="match status" value="1"/>
</dbReference>
<feature type="domain" description="ABC transporter" evidence="10">
    <location>
        <begin position="337"/>
        <end position="571"/>
    </location>
</feature>
<evidence type="ECO:0000313" key="12">
    <source>
        <dbReference type="EMBL" id="GIP15064.1"/>
    </source>
</evidence>
<dbReference type="Gene3D" id="3.40.50.300">
    <property type="entry name" value="P-loop containing nucleotide triphosphate hydrolases"/>
    <property type="match status" value="1"/>
</dbReference>
<organism evidence="12 13">
    <name type="scientific">Paenibacillus montaniterrae</name>
    <dbReference type="NCBI Taxonomy" id="429341"/>
    <lineage>
        <taxon>Bacteria</taxon>
        <taxon>Bacillati</taxon>
        <taxon>Bacillota</taxon>
        <taxon>Bacilli</taxon>
        <taxon>Bacillales</taxon>
        <taxon>Paenibacillaceae</taxon>
        <taxon>Paenibacillus</taxon>
    </lineage>
</organism>
<evidence type="ECO:0000256" key="3">
    <source>
        <dbReference type="ARBA" id="ARBA00022475"/>
    </source>
</evidence>
<feature type="domain" description="ABC transmembrane type-1" evidence="11">
    <location>
        <begin position="19"/>
        <end position="301"/>
    </location>
</feature>
<keyword evidence="7 9" id="KW-1133">Transmembrane helix</keyword>
<feature type="transmembrane region" description="Helical" evidence="9">
    <location>
        <begin position="158"/>
        <end position="176"/>
    </location>
</feature>
<keyword evidence="5" id="KW-0547">Nucleotide-binding</keyword>
<feature type="transmembrane region" description="Helical" evidence="9">
    <location>
        <begin position="54"/>
        <end position="72"/>
    </location>
</feature>
<dbReference type="SUPFAM" id="SSF90123">
    <property type="entry name" value="ABC transporter transmembrane region"/>
    <property type="match status" value="1"/>
</dbReference>
<keyword evidence="13" id="KW-1185">Reference proteome</keyword>
<dbReference type="GO" id="GO:0015421">
    <property type="term" value="F:ABC-type oligopeptide transporter activity"/>
    <property type="evidence" value="ECO:0007669"/>
    <property type="project" value="TreeGrafter"/>
</dbReference>
<dbReference type="FunFam" id="3.40.50.300:FF:000221">
    <property type="entry name" value="Multidrug ABC transporter ATP-binding protein"/>
    <property type="match status" value="1"/>
</dbReference>
<dbReference type="InterPro" id="IPR003439">
    <property type="entry name" value="ABC_transporter-like_ATP-bd"/>
</dbReference>
<keyword evidence="4 9" id="KW-0812">Transmembrane</keyword>
<dbReference type="PROSITE" id="PS50929">
    <property type="entry name" value="ABC_TM1F"/>
    <property type="match status" value="1"/>
</dbReference>
<protein>
    <submittedName>
        <fullName evidence="12">ABC transporter ATP-binding protein YknU</fullName>
    </submittedName>
</protein>
<dbReference type="SUPFAM" id="SSF52540">
    <property type="entry name" value="P-loop containing nucleoside triphosphate hydrolases"/>
    <property type="match status" value="1"/>
</dbReference>
<dbReference type="Pfam" id="PF00005">
    <property type="entry name" value="ABC_tran"/>
    <property type="match status" value="1"/>
</dbReference>
<proteinExistence type="predicted"/>
<evidence type="ECO:0000256" key="5">
    <source>
        <dbReference type="ARBA" id="ARBA00022741"/>
    </source>
</evidence>
<dbReference type="GO" id="GO:0005886">
    <property type="term" value="C:plasma membrane"/>
    <property type="evidence" value="ECO:0007669"/>
    <property type="project" value="UniProtKB-SubCell"/>
</dbReference>
<feature type="transmembrane region" description="Helical" evidence="9">
    <location>
        <begin position="129"/>
        <end position="152"/>
    </location>
</feature>
<dbReference type="AlphaFoldDB" id="A0A919YMW2"/>
<dbReference type="InterPro" id="IPR027417">
    <property type="entry name" value="P-loop_NTPase"/>
</dbReference>
<keyword evidence="3" id="KW-1003">Cell membrane</keyword>
<evidence type="ECO:0000259" key="10">
    <source>
        <dbReference type="PROSITE" id="PS50893"/>
    </source>
</evidence>
<evidence type="ECO:0000256" key="1">
    <source>
        <dbReference type="ARBA" id="ARBA00004651"/>
    </source>
</evidence>
<dbReference type="InterPro" id="IPR017871">
    <property type="entry name" value="ABC_transporter-like_CS"/>
</dbReference>
<dbReference type="PANTHER" id="PTHR43394:SF1">
    <property type="entry name" value="ATP-BINDING CASSETTE SUB-FAMILY B MEMBER 10, MITOCHONDRIAL"/>
    <property type="match status" value="1"/>
</dbReference>
<dbReference type="InterPro" id="IPR011527">
    <property type="entry name" value="ABC1_TM_dom"/>
</dbReference>
<name>A0A919YMW2_9BACL</name>
<comment type="caution">
    <text evidence="12">The sequence shown here is derived from an EMBL/GenBank/DDBJ whole genome shotgun (WGS) entry which is preliminary data.</text>
</comment>
<evidence type="ECO:0000259" key="11">
    <source>
        <dbReference type="PROSITE" id="PS50929"/>
    </source>
</evidence>
<comment type="subcellular location">
    <subcellularLocation>
        <location evidence="1">Cell membrane</location>
        <topology evidence="1">Multi-pass membrane protein</topology>
    </subcellularLocation>
</comment>
<accession>A0A919YMW2</accession>
<dbReference type="InterPro" id="IPR039421">
    <property type="entry name" value="Type_1_exporter"/>
</dbReference>
<dbReference type="GO" id="GO:0016887">
    <property type="term" value="F:ATP hydrolysis activity"/>
    <property type="evidence" value="ECO:0007669"/>
    <property type="project" value="InterPro"/>
</dbReference>
<dbReference type="InterPro" id="IPR036640">
    <property type="entry name" value="ABC1_TM_sf"/>
</dbReference>
<evidence type="ECO:0000256" key="9">
    <source>
        <dbReference type="SAM" id="Phobius"/>
    </source>
</evidence>
<gene>
    <name evidence="12" type="primary">yknU</name>
    <name evidence="12" type="ORF">J40TS1_07060</name>
</gene>
<dbReference type="PROSITE" id="PS50893">
    <property type="entry name" value="ABC_TRANSPORTER_2"/>
    <property type="match status" value="1"/>
</dbReference>
<keyword evidence="6 12" id="KW-0067">ATP-binding</keyword>
<sequence length="588" mass="65249">MEILRQLKRFYASEKKFIVGTILFLVLATGIGLVQPYLVSYLIDSVIIPENYELVAPVALSVVGVVCLKALNQFLHGFCGGRLGNRVATKMRNTLYEKLNTLSFQYYDKAKTGDLMSRLTADLEAIRNFIGFGLAQLLNVFFMVVLGGTMMLVLNWKLTLITLLPVPLLLFLAFRFEGQIHPIFRETRKAMSNLTTAVQENITGVRTVKSYAQEDFEVNKFSERSEQFRSNQIEASTKWATFFPMMETAANLCVIVLFVVGGIMVINGGFSPGNFVAFFSLIWYIIGPMWGLGFHINNYTQFKASGERVLTLLNEPIHIKNEGKALKLDASSTKGDVSFNDVTFNYPDKKPAIQNISINAPAGTVIGLLGPTGAGKSTIIQLLMRAYDVKHGSITVDGVNVKDLDVQSLRSIISPVFQETFLFSATIRDNIAYGIANVTDEQIVEAAKLAKAHDFIMEMPLGYDTVVGERGMGLSGGQKQRIAIARAFIKNPKILILDDATSAVDMETEHEIQAGFKQLMAGRTTFIIAHRISSLRFADEIIVLDQGHIVQRGTHDQLVHQPGPYRETYKIQFADFPGELEVAAGQKE</sequence>
<keyword evidence="2" id="KW-0813">Transport</keyword>
<evidence type="ECO:0000256" key="8">
    <source>
        <dbReference type="ARBA" id="ARBA00023136"/>
    </source>
</evidence>
<dbReference type="Proteomes" id="UP000683139">
    <property type="component" value="Unassembled WGS sequence"/>
</dbReference>
<dbReference type="CDD" id="cd18542">
    <property type="entry name" value="ABC_6TM_YknU_like"/>
    <property type="match status" value="1"/>
</dbReference>
<dbReference type="Pfam" id="PF00664">
    <property type="entry name" value="ABC_membrane"/>
    <property type="match status" value="1"/>
</dbReference>
<dbReference type="RefSeq" id="WP_213513223.1">
    <property type="nucleotide sequence ID" value="NZ_BOSE01000001.1"/>
</dbReference>
<reference evidence="12" key="1">
    <citation type="submission" date="2021-03" db="EMBL/GenBank/DDBJ databases">
        <title>Antimicrobial resistance genes in bacteria isolated from Japanese honey, and their potential for conferring macrolide and lincosamide resistance in the American foulbrood pathogen Paenibacillus larvae.</title>
        <authorList>
            <person name="Okamoto M."/>
            <person name="Kumagai M."/>
            <person name="Kanamori H."/>
            <person name="Takamatsu D."/>
        </authorList>
    </citation>
    <scope>NUCLEOTIDE SEQUENCE</scope>
    <source>
        <strain evidence="12">J40TS1</strain>
    </source>
</reference>
<dbReference type="PROSITE" id="PS00211">
    <property type="entry name" value="ABC_TRANSPORTER_1"/>
    <property type="match status" value="1"/>
</dbReference>
<evidence type="ECO:0000256" key="4">
    <source>
        <dbReference type="ARBA" id="ARBA00022692"/>
    </source>
</evidence>
<dbReference type="InterPro" id="IPR003593">
    <property type="entry name" value="AAA+_ATPase"/>
</dbReference>
<dbReference type="GO" id="GO:0005524">
    <property type="term" value="F:ATP binding"/>
    <property type="evidence" value="ECO:0007669"/>
    <property type="project" value="UniProtKB-KW"/>
</dbReference>
<feature type="transmembrane region" description="Helical" evidence="9">
    <location>
        <begin position="248"/>
        <end position="270"/>
    </location>
</feature>
<feature type="transmembrane region" description="Helical" evidence="9">
    <location>
        <begin position="21"/>
        <end position="42"/>
    </location>
</feature>